<proteinExistence type="predicted"/>
<dbReference type="InterPro" id="IPR009069">
    <property type="entry name" value="Cys_alpha_HP_mot_SF"/>
</dbReference>
<evidence type="ECO:0000313" key="2">
    <source>
        <dbReference type="Proteomes" id="UP000838756"/>
    </source>
</evidence>
<comment type="caution">
    <text evidence="1">The sequence shown here is derived from an EMBL/GenBank/DDBJ whole genome shotgun (WGS) entry which is preliminary data.</text>
</comment>
<dbReference type="SUPFAM" id="SSF47072">
    <property type="entry name" value="Cysteine alpha-hairpin motif"/>
    <property type="match status" value="1"/>
</dbReference>
<organism evidence="1 2">
    <name type="scientific">Pararge aegeria aegeria</name>
    <dbReference type="NCBI Taxonomy" id="348720"/>
    <lineage>
        <taxon>Eukaryota</taxon>
        <taxon>Metazoa</taxon>
        <taxon>Ecdysozoa</taxon>
        <taxon>Arthropoda</taxon>
        <taxon>Hexapoda</taxon>
        <taxon>Insecta</taxon>
        <taxon>Pterygota</taxon>
        <taxon>Neoptera</taxon>
        <taxon>Endopterygota</taxon>
        <taxon>Lepidoptera</taxon>
        <taxon>Glossata</taxon>
        <taxon>Ditrysia</taxon>
        <taxon>Papilionoidea</taxon>
        <taxon>Nymphalidae</taxon>
        <taxon>Satyrinae</taxon>
        <taxon>Satyrini</taxon>
        <taxon>Parargina</taxon>
        <taxon>Pararge</taxon>
    </lineage>
</organism>
<gene>
    <name evidence="1" type="primary">jg6792</name>
    <name evidence="1" type="ORF">PAEG_LOCUS16382</name>
</gene>
<protein>
    <submittedName>
        <fullName evidence="1">Jg6792 protein</fullName>
    </submittedName>
</protein>
<dbReference type="OrthoDB" id="13601at2759"/>
<reference evidence="1" key="1">
    <citation type="submission" date="2022-03" db="EMBL/GenBank/DDBJ databases">
        <authorList>
            <person name="Lindestad O."/>
        </authorList>
    </citation>
    <scope>NUCLEOTIDE SEQUENCE</scope>
</reference>
<keyword evidence="2" id="KW-1185">Reference proteome</keyword>
<evidence type="ECO:0000313" key="1">
    <source>
        <dbReference type="EMBL" id="CAH2239723.1"/>
    </source>
</evidence>
<dbReference type="AlphaFoldDB" id="A0A8S4RRF3"/>
<sequence length="72" mass="8267">MMMMMMILPTGSFHYLLPPENNFQEIRCANVFEAMRKCCLKHKPVSLVCDGYRLEPRVFAPATDRPTKDTSG</sequence>
<name>A0A8S4RRF3_9NEOP</name>
<accession>A0A8S4RRF3</accession>
<dbReference type="EMBL" id="CAKXAJ010025452">
    <property type="protein sequence ID" value="CAH2239723.1"/>
    <property type="molecule type" value="Genomic_DNA"/>
</dbReference>
<dbReference type="Proteomes" id="UP000838756">
    <property type="component" value="Unassembled WGS sequence"/>
</dbReference>
<dbReference type="Gene3D" id="1.10.287.1130">
    <property type="entry name" value="CytochromE C oxidase copper chaperone"/>
    <property type="match status" value="1"/>
</dbReference>